<protein>
    <submittedName>
        <fullName evidence="3">AAA family ATPase</fullName>
    </submittedName>
</protein>
<dbReference type="SUPFAM" id="SSF52540">
    <property type="entry name" value="P-loop containing nucleoside triphosphate hydrolases"/>
    <property type="match status" value="1"/>
</dbReference>
<dbReference type="InterPro" id="IPR027417">
    <property type="entry name" value="P-loop_NTPase"/>
</dbReference>
<evidence type="ECO:0000256" key="1">
    <source>
        <dbReference type="SAM" id="Coils"/>
    </source>
</evidence>
<dbReference type="InterPro" id="IPR003593">
    <property type="entry name" value="AAA+_ATPase"/>
</dbReference>
<dbReference type="RefSeq" id="WP_236133186.1">
    <property type="nucleotide sequence ID" value="NZ_JAKGTH010000007.1"/>
</dbReference>
<feature type="domain" description="AAA+ ATPase" evidence="2">
    <location>
        <begin position="55"/>
        <end position="525"/>
    </location>
</feature>
<dbReference type="PANTHER" id="PTHR32182:SF25">
    <property type="entry name" value="SLR1056 PROTEIN"/>
    <property type="match status" value="1"/>
</dbReference>
<reference evidence="3" key="1">
    <citation type="submission" date="2022-01" db="EMBL/GenBank/DDBJ databases">
        <title>Gillisia lutea sp. nov., isolated from marine plastic residues from the Malvarosa beach (Valencia, Spain).</title>
        <authorList>
            <person name="Vidal-Verdu A."/>
            <person name="Molina-Menor E."/>
            <person name="Satari L."/>
            <person name="Pascual J."/>
            <person name="Pereto J."/>
            <person name="Porcar M."/>
        </authorList>
    </citation>
    <scope>NUCLEOTIDE SEQUENCE</scope>
    <source>
        <strain evidence="3">M10.2A</strain>
    </source>
</reference>
<dbReference type="PANTHER" id="PTHR32182">
    <property type="entry name" value="DNA REPLICATION AND REPAIR PROTEIN RECF"/>
    <property type="match status" value="1"/>
</dbReference>
<evidence type="ECO:0000313" key="4">
    <source>
        <dbReference type="Proteomes" id="UP001179363"/>
    </source>
</evidence>
<accession>A0ABS9EDV5</accession>
<sequence>MELVALLKHDSENKTSEIINFGGSHFYTVSSEDGIQLSRNENANHLPDFFATDTVLNVSAIVGANGAGKTTFLKNILDLFHSGYGSEFRILIFHEGRDIVFKTNIYDRDFQFTANFDYKIDQKIDAQTIFYSPFLDFKSSVKGVDLSYDATLQEDLEHIDRFYEASSKIIPHRYLLKRNSRRLRAFIISEFSDSIRKTFGLPDDNYHLLTFTRYKIDATEENINFHNTPYGFREYLDKLFRKIRKDADTINATRPEGYSLFQLQKDLMKNYILMDFLCLMVVQMERGNDFLREGKLDEKKLENVDFNDVNSKDLLYAFLENHVIRFQSEQFRVLPVEPTKVLIEEVFRIIDNYNEPSENERPFFDWDLKHVVIDTDTLNSLVALEDEFINEIHKYYLGTEKDGEKLFDKPDIIQGLLNYQPSTRELSSGETALLNLYSRIYDYFKRNIEDLRTEKLSKNYLLFLDEADLGFHPKWKKSFLKSFLEFTQNFFKKIGSSVQLIFTTHDSLTLSDVPNDNIIYLIREDDETIVLKRDHPSRPTKSFGANITDLLANSFFIEDGLIGDFAKMKIHEAIMWIKDDEETPEYLNKEYCLRIIKTVDEPIVKTKLSEMFDNKTKSNTRLELIEKQITELEAEKKKLSEKPKE</sequence>
<dbReference type="InterPro" id="IPR041685">
    <property type="entry name" value="AAA_GajA/Old/RecF-like"/>
</dbReference>
<keyword evidence="4" id="KW-1185">Reference proteome</keyword>
<dbReference type="SMART" id="SM00382">
    <property type="entry name" value="AAA"/>
    <property type="match status" value="1"/>
</dbReference>
<proteinExistence type="predicted"/>
<name>A0ABS9EDV5_9FLAO</name>
<evidence type="ECO:0000259" key="2">
    <source>
        <dbReference type="SMART" id="SM00382"/>
    </source>
</evidence>
<keyword evidence="1" id="KW-0175">Coiled coil</keyword>
<dbReference type="Gene3D" id="3.40.50.300">
    <property type="entry name" value="P-loop containing nucleotide triphosphate hydrolases"/>
    <property type="match status" value="1"/>
</dbReference>
<dbReference type="Pfam" id="PF13175">
    <property type="entry name" value="AAA_15"/>
    <property type="match status" value="1"/>
</dbReference>
<dbReference type="Proteomes" id="UP001179363">
    <property type="component" value="Unassembled WGS sequence"/>
</dbReference>
<evidence type="ECO:0000313" key="3">
    <source>
        <dbReference type="EMBL" id="MCF4101035.1"/>
    </source>
</evidence>
<organism evidence="3 4">
    <name type="scientific">Gillisia lutea</name>
    <dbReference type="NCBI Taxonomy" id="2909668"/>
    <lineage>
        <taxon>Bacteria</taxon>
        <taxon>Pseudomonadati</taxon>
        <taxon>Bacteroidota</taxon>
        <taxon>Flavobacteriia</taxon>
        <taxon>Flavobacteriales</taxon>
        <taxon>Flavobacteriaceae</taxon>
        <taxon>Gillisia</taxon>
    </lineage>
</organism>
<feature type="coiled-coil region" evidence="1">
    <location>
        <begin position="615"/>
        <end position="642"/>
    </location>
</feature>
<gene>
    <name evidence="3" type="ORF">L1I30_05115</name>
</gene>
<comment type="caution">
    <text evidence="3">The sequence shown here is derived from an EMBL/GenBank/DDBJ whole genome shotgun (WGS) entry which is preliminary data.</text>
</comment>
<dbReference type="EMBL" id="JAKGTH010000007">
    <property type="protein sequence ID" value="MCF4101035.1"/>
    <property type="molecule type" value="Genomic_DNA"/>
</dbReference>